<dbReference type="Gene3D" id="3.20.20.300">
    <property type="entry name" value="Glycoside hydrolase, family 3, N-terminal domain"/>
    <property type="match status" value="1"/>
</dbReference>
<evidence type="ECO:0000313" key="9">
    <source>
        <dbReference type="Proteomes" id="UP000334820"/>
    </source>
</evidence>
<keyword evidence="4" id="KW-0378">Hydrolase</keyword>
<dbReference type="InterPro" id="IPR036962">
    <property type="entry name" value="Glyco_hydro_3_N_sf"/>
</dbReference>
<keyword evidence="9" id="KW-1185">Reference proteome</keyword>
<evidence type="ECO:0000256" key="6">
    <source>
        <dbReference type="SAM" id="Phobius"/>
    </source>
</evidence>
<sequence length="467" mass="51038">MSLFSKKSVKSATFLADTPAVLPGKSEIAGKVPSRRQRRASRLRLFLGIVMLVLAFITAGGALFAYFNAAYLFPGPLPSSVISDPFASNSSGPFIAAPYSPAQINALRHLSDHMSYKQLASLYVARMSLDEKLGQLIMVEYADDYYSPDLDNMITNLHAGGVILYEFQMQSFAQTKHDIALMQQHAKIPLLISTDEEGGPYVHRLSHIYGSRPSAWDIYQSGSVAYAAQQGHKMAHDLLALGINVDLAPDVDVMLVPGYDTVTRTFGTTAQDVIKYAGPFMAAMQQDGLIACIKHYPGGLGDTTEDAHKTLPSDNRSVSQIYSTELAPYKYFVNASNPYMRPGMIMSTDVLMPAIDPHWPGELSYRFITQILRQEFGYDGVVITDALYMQGIAQQWDMPEAAVLALNAGNDMLLGPTGSAQTLAMINGLKAALQDGRLSILRVNEAVTRILALKMQYHLMPAVPPSA</sequence>
<evidence type="ECO:0000256" key="2">
    <source>
        <dbReference type="ARBA" id="ARBA00005336"/>
    </source>
</evidence>
<dbReference type="AlphaFoldDB" id="A0A5J4KDY4"/>
<dbReference type="PANTHER" id="PTHR30480">
    <property type="entry name" value="BETA-HEXOSAMINIDASE-RELATED"/>
    <property type="match status" value="1"/>
</dbReference>
<keyword evidence="5" id="KW-0326">Glycosidase</keyword>
<dbReference type="PANTHER" id="PTHR30480:SF13">
    <property type="entry name" value="BETA-HEXOSAMINIDASE"/>
    <property type="match status" value="1"/>
</dbReference>
<keyword evidence="6" id="KW-0472">Membrane</keyword>
<dbReference type="InterPro" id="IPR001764">
    <property type="entry name" value="Glyco_hydro_3_N"/>
</dbReference>
<keyword evidence="6" id="KW-0812">Transmembrane</keyword>
<organism evidence="8 9">
    <name type="scientific">Thermogemmatispora aurantia</name>
    <dbReference type="NCBI Taxonomy" id="2045279"/>
    <lineage>
        <taxon>Bacteria</taxon>
        <taxon>Bacillati</taxon>
        <taxon>Chloroflexota</taxon>
        <taxon>Ktedonobacteria</taxon>
        <taxon>Thermogemmatisporales</taxon>
        <taxon>Thermogemmatisporaceae</taxon>
        <taxon>Thermogemmatispora</taxon>
    </lineage>
</organism>
<dbReference type="InterPro" id="IPR050226">
    <property type="entry name" value="NagZ_Beta-hexosaminidase"/>
</dbReference>
<dbReference type="EC" id="3.2.1.52" evidence="3"/>
<keyword evidence="6" id="KW-1133">Transmembrane helix</keyword>
<evidence type="ECO:0000313" key="8">
    <source>
        <dbReference type="EMBL" id="GER84661.1"/>
    </source>
</evidence>
<dbReference type="GO" id="GO:0005975">
    <property type="term" value="P:carbohydrate metabolic process"/>
    <property type="evidence" value="ECO:0007669"/>
    <property type="project" value="InterPro"/>
</dbReference>
<gene>
    <name evidence="8" type="ORF">KTAU_32970</name>
</gene>
<evidence type="ECO:0000256" key="1">
    <source>
        <dbReference type="ARBA" id="ARBA00001231"/>
    </source>
</evidence>
<proteinExistence type="inferred from homology"/>
<evidence type="ECO:0000259" key="7">
    <source>
        <dbReference type="Pfam" id="PF00933"/>
    </source>
</evidence>
<evidence type="ECO:0000256" key="4">
    <source>
        <dbReference type="ARBA" id="ARBA00022801"/>
    </source>
</evidence>
<feature type="domain" description="Glycoside hydrolase family 3 N-terminal" evidence="7">
    <location>
        <begin position="129"/>
        <end position="452"/>
    </location>
</feature>
<feature type="transmembrane region" description="Helical" evidence="6">
    <location>
        <begin position="45"/>
        <end position="67"/>
    </location>
</feature>
<accession>A0A5J4KDY4</accession>
<name>A0A5J4KDY4_9CHLR</name>
<comment type="caution">
    <text evidence="8">The sequence shown here is derived from an EMBL/GenBank/DDBJ whole genome shotgun (WGS) entry which is preliminary data.</text>
</comment>
<dbReference type="GO" id="GO:0004563">
    <property type="term" value="F:beta-N-acetylhexosaminidase activity"/>
    <property type="evidence" value="ECO:0007669"/>
    <property type="project" value="UniProtKB-EC"/>
</dbReference>
<reference evidence="8 9" key="1">
    <citation type="journal article" date="2019" name="Int. J. Syst. Evol. Microbiol.">
        <title>Thermogemmatispora aurantia sp. nov. and Thermogemmatispora argillosa sp. nov., within the class Ktedonobacteria, and emended description of the genus Thermogemmatispora.</title>
        <authorList>
            <person name="Zheng Y."/>
            <person name="Wang C.M."/>
            <person name="Sakai Y."/>
            <person name="Abe K."/>
            <person name="Yokota A."/>
            <person name="Yabe S."/>
        </authorList>
    </citation>
    <scope>NUCLEOTIDE SEQUENCE [LARGE SCALE GENOMIC DNA]</scope>
    <source>
        <strain evidence="8 9">A1-2</strain>
    </source>
</reference>
<evidence type="ECO:0000256" key="3">
    <source>
        <dbReference type="ARBA" id="ARBA00012663"/>
    </source>
</evidence>
<dbReference type="EMBL" id="BKZV01000005">
    <property type="protein sequence ID" value="GER84661.1"/>
    <property type="molecule type" value="Genomic_DNA"/>
</dbReference>
<evidence type="ECO:0000256" key="5">
    <source>
        <dbReference type="ARBA" id="ARBA00023295"/>
    </source>
</evidence>
<dbReference type="SUPFAM" id="SSF51445">
    <property type="entry name" value="(Trans)glycosidases"/>
    <property type="match status" value="1"/>
</dbReference>
<comment type="catalytic activity">
    <reaction evidence="1">
        <text>Hydrolysis of terminal non-reducing N-acetyl-D-hexosamine residues in N-acetyl-beta-D-hexosaminides.</text>
        <dbReference type="EC" id="3.2.1.52"/>
    </reaction>
</comment>
<comment type="similarity">
    <text evidence="2">Belongs to the glycosyl hydrolase 3 family.</text>
</comment>
<dbReference type="Pfam" id="PF00933">
    <property type="entry name" value="Glyco_hydro_3"/>
    <property type="match status" value="1"/>
</dbReference>
<dbReference type="InterPro" id="IPR017853">
    <property type="entry name" value="GH"/>
</dbReference>
<dbReference type="Proteomes" id="UP000334820">
    <property type="component" value="Unassembled WGS sequence"/>
</dbReference>
<protein>
    <recommendedName>
        <fullName evidence="3">beta-N-acetylhexosaminidase</fullName>
        <ecNumber evidence="3">3.2.1.52</ecNumber>
    </recommendedName>
</protein>
<dbReference type="RefSeq" id="WP_151729263.1">
    <property type="nucleotide sequence ID" value="NZ_BKZV01000005.1"/>
</dbReference>
<dbReference type="GO" id="GO:0009254">
    <property type="term" value="P:peptidoglycan turnover"/>
    <property type="evidence" value="ECO:0007669"/>
    <property type="project" value="TreeGrafter"/>
</dbReference>